<dbReference type="InterPro" id="IPR020847">
    <property type="entry name" value="AP_endonuclease_F1_BS"/>
</dbReference>
<dbReference type="Gramene" id="PVH33716">
    <property type="protein sequence ID" value="PVH33716"/>
    <property type="gene ID" value="PAHAL_8G053200"/>
</dbReference>
<dbReference type="InterPro" id="IPR036691">
    <property type="entry name" value="Endo/exonu/phosph_ase_sf"/>
</dbReference>
<dbReference type="GO" id="GO:0006281">
    <property type="term" value="P:DNA repair"/>
    <property type="evidence" value="ECO:0007669"/>
    <property type="project" value="InterPro"/>
</dbReference>
<dbReference type="GO" id="GO:0003677">
    <property type="term" value="F:DNA binding"/>
    <property type="evidence" value="ECO:0007669"/>
    <property type="project" value="InterPro"/>
</dbReference>
<dbReference type="GO" id="GO:0004519">
    <property type="term" value="F:endonuclease activity"/>
    <property type="evidence" value="ECO:0007669"/>
    <property type="project" value="InterPro"/>
</dbReference>
<dbReference type="PANTHER" id="PTHR35218">
    <property type="entry name" value="RNASE H DOMAIN-CONTAINING PROTEIN"/>
    <property type="match status" value="1"/>
</dbReference>
<gene>
    <name evidence="1" type="ORF">PAHAL_8G053200</name>
</gene>
<accession>A0A2T8I7S4</accession>
<dbReference type="EMBL" id="CM008053">
    <property type="protein sequence ID" value="PVH33716.1"/>
    <property type="molecule type" value="Genomic_DNA"/>
</dbReference>
<protein>
    <recommendedName>
        <fullName evidence="2">Endonuclease/exonuclease/phosphatase domain-containing protein</fullName>
    </recommendedName>
</protein>
<dbReference type="SUPFAM" id="SSF56219">
    <property type="entry name" value="DNase I-like"/>
    <property type="match status" value="1"/>
</dbReference>
<name>A0A2T8I7S4_9POAL</name>
<dbReference type="PROSITE" id="PS00726">
    <property type="entry name" value="AP_NUCLEASE_F1_1"/>
    <property type="match status" value="1"/>
</dbReference>
<dbReference type="AlphaFoldDB" id="A0A2T8I7S4"/>
<evidence type="ECO:0008006" key="2">
    <source>
        <dbReference type="Google" id="ProtNLM"/>
    </source>
</evidence>
<evidence type="ECO:0000313" key="1">
    <source>
        <dbReference type="EMBL" id="PVH33716.1"/>
    </source>
</evidence>
<sequence>MYPSNIFCWNVRGLNSRARQETVCTLVTSCQADIIYLQETKIAAISRGVLLSMLGSEFTNWVEVPAIGASGGIIIAWQHGLGQALASRIDQYSVSMNQYGLQGDDSKIIFLQEIKNLRTCCQGPWLMIEDFIFITSNEDKNNGNINRAMMGRFCLLPPMSQITAHSC</sequence>
<proteinExistence type="predicted"/>
<organism evidence="1">
    <name type="scientific">Panicum hallii</name>
    <dbReference type="NCBI Taxonomy" id="206008"/>
    <lineage>
        <taxon>Eukaryota</taxon>
        <taxon>Viridiplantae</taxon>
        <taxon>Streptophyta</taxon>
        <taxon>Embryophyta</taxon>
        <taxon>Tracheophyta</taxon>
        <taxon>Spermatophyta</taxon>
        <taxon>Magnoliopsida</taxon>
        <taxon>Liliopsida</taxon>
        <taxon>Poales</taxon>
        <taxon>Poaceae</taxon>
        <taxon>PACMAD clade</taxon>
        <taxon>Panicoideae</taxon>
        <taxon>Panicodae</taxon>
        <taxon>Paniceae</taxon>
        <taxon>Panicinae</taxon>
        <taxon>Panicum</taxon>
        <taxon>Panicum sect. Panicum</taxon>
    </lineage>
</organism>
<dbReference type="Gene3D" id="3.60.10.10">
    <property type="entry name" value="Endonuclease/exonuclease/phosphatase"/>
    <property type="match status" value="1"/>
</dbReference>
<dbReference type="Proteomes" id="UP000243499">
    <property type="component" value="Chromosome 8"/>
</dbReference>
<reference evidence="1" key="1">
    <citation type="submission" date="2018-04" db="EMBL/GenBank/DDBJ databases">
        <title>WGS assembly of Panicum hallii.</title>
        <authorList>
            <person name="Lovell J."/>
            <person name="Jenkins J."/>
            <person name="Lowry D."/>
            <person name="Mamidi S."/>
            <person name="Sreedasyam A."/>
            <person name="Weng X."/>
            <person name="Barry K."/>
            <person name="Bonette J."/>
            <person name="Campitelli B."/>
            <person name="Daum C."/>
            <person name="Gordon S."/>
            <person name="Gould B."/>
            <person name="Lipzen A."/>
            <person name="Macqueen A."/>
            <person name="Palacio-Mejia J."/>
            <person name="Plott C."/>
            <person name="Shakirov E."/>
            <person name="Shu S."/>
            <person name="Yoshinaga Y."/>
            <person name="Zane M."/>
            <person name="Rokhsar D."/>
            <person name="Grimwood J."/>
            <person name="Schmutz J."/>
            <person name="Juenger T."/>
        </authorList>
    </citation>
    <scope>NUCLEOTIDE SEQUENCE [LARGE SCALE GENOMIC DNA]</scope>
    <source>
        <strain evidence="1">FIL2</strain>
    </source>
</reference>
<dbReference type="PANTHER" id="PTHR35218:SF7">
    <property type="entry name" value="ENDONUCLEASE_EXONUCLEASE_PHOSPHATASE"/>
    <property type="match status" value="1"/>
</dbReference>